<reference evidence="5 6" key="1">
    <citation type="submission" date="2017-09" db="EMBL/GenBank/DDBJ databases">
        <authorList>
            <person name="Lee N."/>
            <person name="Cho B.-K."/>
        </authorList>
    </citation>
    <scope>NUCLEOTIDE SEQUENCE [LARGE SCALE GENOMIC DNA]</scope>
    <source>
        <strain evidence="5 6">ATCC 27465</strain>
    </source>
</reference>
<evidence type="ECO:0000313" key="4">
    <source>
        <dbReference type="EMBL" id="MBB5102025.1"/>
    </source>
</evidence>
<evidence type="ECO:0000313" key="7">
    <source>
        <dbReference type="Proteomes" id="UP000549009"/>
    </source>
</evidence>
<name>A0A5P2XL55_STRST</name>
<evidence type="ECO:0000256" key="3">
    <source>
        <dbReference type="SAM" id="SignalP"/>
    </source>
</evidence>
<accession>A0A5P2XL55</accession>
<keyword evidence="2" id="KW-1133">Transmembrane helix</keyword>
<feature type="compositionally biased region" description="Polar residues" evidence="1">
    <location>
        <begin position="66"/>
        <end position="76"/>
    </location>
</feature>
<evidence type="ECO:0000313" key="6">
    <source>
        <dbReference type="Proteomes" id="UP000326505"/>
    </source>
</evidence>
<dbReference type="AlphaFoldDB" id="A0A5P2XL55"/>
<dbReference type="EMBL" id="CP023690">
    <property type="protein sequence ID" value="QEV63845.1"/>
    <property type="molecule type" value="Genomic_DNA"/>
</dbReference>
<feature type="transmembrane region" description="Helical" evidence="2">
    <location>
        <begin position="167"/>
        <end position="187"/>
    </location>
</feature>
<feature type="region of interest" description="Disordered" evidence="1">
    <location>
        <begin position="60"/>
        <end position="84"/>
    </location>
</feature>
<keyword evidence="7" id="KW-1185">Reference proteome</keyword>
<keyword evidence="2" id="KW-0812">Transmembrane</keyword>
<feature type="signal peptide" evidence="3">
    <location>
        <begin position="1"/>
        <end position="31"/>
    </location>
</feature>
<dbReference type="KEGG" id="sspb:CP982_38370"/>
<keyword evidence="3" id="KW-0732">Signal</keyword>
<sequence length="200" mass="20352">MINFTRSPVWGGVAAIAGSALLLGQAGAAHADQLPFEGRGYASVGDPAGPGQLVELTVKERPGNPRPTSVDVSSPALTGDTAMGDTGRAWVGAGRIKPKTRPGTYEVKFTLRHKDADCVGEGEEDYMCDYPAIVLRERLTVTGAEGGEDKGPGDGDSDSGSGFGRGVAVGAVSAAAAGGLLGGVLVWNRRRRDRAGGASS</sequence>
<gene>
    <name evidence="5" type="ORF">CP982_38370</name>
    <name evidence="4" type="ORF">FHS40_001078</name>
</gene>
<organism evidence="5 6">
    <name type="scientific">Streptomyces spectabilis</name>
    <dbReference type="NCBI Taxonomy" id="68270"/>
    <lineage>
        <taxon>Bacteria</taxon>
        <taxon>Bacillati</taxon>
        <taxon>Actinomycetota</taxon>
        <taxon>Actinomycetes</taxon>
        <taxon>Kitasatosporales</taxon>
        <taxon>Streptomycetaceae</taxon>
        <taxon>Streptomyces</taxon>
    </lineage>
</organism>
<proteinExistence type="predicted"/>
<keyword evidence="2" id="KW-0472">Membrane</keyword>
<reference evidence="4 7" key="2">
    <citation type="submission" date="2020-08" db="EMBL/GenBank/DDBJ databases">
        <title>Genomic Encyclopedia of Type Strains, Phase III (KMG-III): the genomes of soil and plant-associated and newly described type strains.</title>
        <authorList>
            <person name="Whitman W."/>
        </authorList>
    </citation>
    <scope>NUCLEOTIDE SEQUENCE [LARGE SCALE GENOMIC DNA]</scope>
    <source>
        <strain evidence="4 7">CECT 3146</strain>
    </source>
</reference>
<dbReference type="RefSeq" id="WP_150514704.1">
    <property type="nucleotide sequence ID" value="NZ_BMSQ01000012.1"/>
</dbReference>
<evidence type="ECO:0000256" key="2">
    <source>
        <dbReference type="SAM" id="Phobius"/>
    </source>
</evidence>
<feature type="chain" id="PRO_5044623449" description="MYXO-CTERM domain-containing protein" evidence="3">
    <location>
        <begin position="32"/>
        <end position="200"/>
    </location>
</feature>
<evidence type="ECO:0008006" key="8">
    <source>
        <dbReference type="Google" id="ProtNLM"/>
    </source>
</evidence>
<dbReference type="Proteomes" id="UP000549009">
    <property type="component" value="Unassembled WGS sequence"/>
</dbReference>
<dbReference type="EMBL" id="JACHJD010000002">
    <property type="protein sequence ID" value="MBB5102025.1"/>
    <property type="molecule type" value="Genomic_DNA"/>
</dbReference>
<evidence type="ECO:0000256" key="1">
    <source>
        <dbReference type="SAM" id="MobiDB-lite"/>
    </source>
</evidence>
<dbReference type="Proteomes" id="UP000326505">
    <property type="component" value="Chromosome"/>
</dbReference>
<protein>
    <recommendedName>
        <fullName evidence="8">MYXO-CTERM domain-containing protein</fullName>
    </recommendedName>
</protein>
<dbReference type="OrthoDB" id="4207334at2"/>
<feature type="region of interest" description="Disordered" evidence="1">
    <location>
        <begin position="143"/>
        <end position="164"/>
    </location>
</feature>
<evidence type="ECO:0000313" key="5">
    <source>
        <dbReference type="EMBL" id="QEV63845.1"/>
    </source>
</evidence>